<dbReference type="Proteomes" id="UP001497482">
    <property type="component" value="Chromosome 7"/>
</dbReference>
<organism evidence="4 5">
    <name type="scientific">Knipowitschia caucasica</name>
    <name type="common">Caucasian dwarf goby</name>
    <name type="synonym">Pomatoschistus caucasicus</name>
    <dbReference type="NCBI Taxonomy" id="637954"/>
    <lineage>
        <taxon>Eukaryota</taxon>
        <taxon>Metazoa</taxon>
        <taxon>Chordata</taxon>
        <taxon>Craniata</taxon>
        <taxon>Vertebrata</taxon>
        <taxon>Euteleostomi</taxon>
        <taxon>Actinopterygii</taxon>
        <taxon>Neopterygii</taxon>
        <taxon>Teleostei</taxon>
        <taxon>Neoteleostei</taxon>
        <taxon>Acanthomorphata</taxon>
        <taxon>Gobiaria</taxon>
        <taxon>Gobiiformes</taxon>
        <taxon>Gobioidei</taxon>
        <taxon>Gobiidae</taxon>
        <taxon>Gobiinae</taxon>
        <taxon>Knipowitschia</taxon>
    </lineage>
</organism>
<feature type="domain" description="VWFD" evidence="3">
    <location>
        <begin position="306"/>
        <end position="497"/>
    </location>
</feature>
<sequence length="594" mass="65649">MISQSGRSVVIETDFGLHVRYDWHHSLVVGLPSSYKGYTCGLCGNFNGNPSDDFATPSGSQAGSVVEFGSSWKVPGPMDDAHCRDDCVGGCQEKCEHKLLHIWEGNSFCGIITMAGKNGPFSQCHRLVDPEAYFESCTFDVCIGLGQRLYLCKALEAYADACQSAGVEVYDWRTIARCPAKCPRNSHYELCGSACPATCSDPDAPSKCKRPCIETCTCDEGFMWSGKQCVPEKKCGCSYNGRYVPAGNSFWTDEDCRNWCTCDPKSPPKGPFASCHSILDPKQFFEDCVFDVCAANGEESVQCDSVAAYAFSCQKAGVAIQIWRSPFFCPMKCPANSHYELCADLSGVACSGLAEIVPFNTGCREGCECDTGFVFNGETCVEEDECGCSDGQRTYKVDGELYNLPVVLGEESLVSISQQGHQIKIETVFGLIVTYDWNHELIIKLPSSYYNLVCGLCGNFNGDKTDEIQNPAGELLSNVVDWAKSWRTPNQEDKKCSDTCQHDCPACDDKQRKVYEAEDLCGALTAKHHNVFEICHEKADPKPFLDSCVFDMCMNKGDKKILCQTLASYTQQCREEGVEINGWRWKFGCRELLF</sequence>
<dbReference type="GO" id="GO:0005615">
    <property type="term" value="C:extracellular space"/>
    <property type="evidence" value="ECO:0007669"/>
    <property type="project" value="TreeGrafter"/>
</dbReference>
<dbReference type="Pfam" id="PF00094">
    <property type="entry name" value="VWD"/>
    <property type="match status" value="2"/>
</dbReference>
<dbReference type="AlphaFoldDB" id="A0AAV2MDM0"/>
<evidence type="ECO:0000256" key="2">
    <source>
        <dbReference type="ARBA" id="ARBA00023180"/>
    </source>
</evidence>
<name>A0AAV2MDM0_KNICA</name>
<dbReference type="SMART" id="SM00216">
    <property type="entry name" value="VWD"/>
    <property type="match status" value="1"/>
</dbReference>
<dbReference type="GO" id="GO:0031012">
    <property type="term" value="C:extracellular matrix"/>
    <property type="evidence" value="ECO:0007669"/>
    <property type="project" value="TreeGrafter"/>
</dbReference>
<dbReference type="InterPro" id="IPR001846">
    <property type="entry name" value="VWF_type-D"/>
</dbReference>
<dbReference type="FunFam" id="2.10.25.10:FF:000055">
    <property type="entry name" value="alpha-tectorin isoform X1"/>
    <property type="match status" value="1"/>
</dbReference>
<dbReference type="SMART" id="SM00832">
    <property type="entry name" value="C8"/>
    <property type="match status" value="3"/>
</dbReference>
<dbReference type="InterPro" id="IPR050780">
    <property type="entry name" value="Mucin_vWF_Thrombospondin_sf"/>
</dbReference>
<dbReference type="PROSITE" id="PS51233">
    <property type="entry name" value="VWFD"/>
    <property type="match status" value="2"/>
</dbReference>
<dbReference type="SUPFAM" id="SSF57567">
    <property type="entry name" value="Serine protease inhibitors"/>
    <property type="match status" value="2"/>
</dbReference>
<protein>
    <recommendedName>
        <fullName evidence="3">VWFD domain-containing protein</fullName>
    </recommendedName>
</protein>
<dbReference type="InterPro" id="IPR014853">
    <property type="entry name" value="VWF/SSPO/ZAN-like_Cys-rich_dom"/>
</dbReference>
<dbReference type="Pfam" id="PF08742">
    <property type="entry name" value="C8"/>
    <property type="match status" value="3"/>
</dbReference>
<reference evidence="4 5" key="1">
    <citation type="submission" date="2024-04" db="EMBL/GenBank/DDBJ databases">
        <authorList>
            <person name="Waldvogel A.-M."/>
            <person name="Schoenle A."/>
        </authorList>
    </citation>
    <scope>NUCLEOTIDE SEQUENCE [LARGE SCALE GENOMIC DNA]</scope>
</reference>
<dbReference type="Pfam" id="PF01826">
    <property type="entry name" value="TIL"/>
    <property type="match status" value="2"/>
</dbReference>
<evidence type="ECO:0000313" key="5">
    <source>
        <dbReference type="Proteomes" id="UP001497482"/>
    </source>
</evidence>
<dbReference type="EMBL" id="OZ035829">
    <property type="protein sequence ID" value="CAL1611379.1"/>
    <property type="molecule type" value="Genomic_DNA"/>
</dbReference>
<keyword evidence="5" id="KW-1185">Reference proteome</keyword>
<dbReference type="InterPro" id="IPR002919">
    <property type="entry name" value="TIL_dom"/>
</dbReference>
<accession>A0AAV2MDM0</accession>
<dbReference type="CDD" id="cd19941">
    <property type="entry name" value="TIL"/>
    <property type="match status" value="2"/>
</dbReference>
<dbReference type="InterPro" id="IPR036084">
    <property type="entry name" value="Ser_inhib-like_sf"/>
</dbReference>
<keyword evidence="2" id="KW-0325">Glycoprotein</keyword>
<dbReference type="PANTHER" id="PTHR11339">
    <property type="entry name" value="EXTRACELLULAR MATRIX GLYCOPROTEIN RELATED"/>
    <property type="match status" value="1"/>
</dbReference>
<evidence type="ECO:0000259" key="3">
    <source>
        <dbReference type="PROSITE" id="PS51233"/>
    </source>
</evidence>
<dbReference type="Gene3D" id="2.10.25.10">
    <property type="entry name" value="Laminin"/>
    <property type="match status" value="2"/>
</dbReference>
<gene>
    <name evidence="4" type="ORF">KC01_LOCUS37806</name>
</gene>
<evidence type="ECO:0000256" key="1">
    <source>
        <dbReference type="ARBA" id="ARBA00023157"/>
    </source>
</evidence>
<proteinExistence type="predicted"/>
<evidence type="ECO:0000313" key="4">
    <source>
        <dbReference type="EMBL" id="CAL1611379.1"/>
    </source>
</evidence>
<dbReference type="PANTHER" id="PTHR11339:SF373">
    <property type="entry name" value="VWFD DOMAIN-CONTAINING PROTEIN"/>
    <property type="match status" value="1"/>
</dbReference>
<feature type="domain" description="VWFD" evidence="3">
    <location>
        <begin position="1"/>
        <end position="84"/>
    </location>
</feature>
<keyword evidence="1" id="KW-1015">Disulfide bond</keyword>